<dbReference type="AlphaFoldDB" id="A0A7X8SIS7"/>
<proteinExistence type="predicted"/>
<evidence type="ECO:0000256" key="2">
    <source>
        <dbReference type="SAM" id="SignalP"/>
    </source>
</evidence>
<name>A0A7X8SIS7_9BACT</name>
<protein>
    <submittedName>
        <fullName evidence="3">Uncharacterized protein</fullName>
    </submittedName>
</protein>
<feature type="chain" id="PRO_5031339810" evidence="2">
    <location>
        <begin position="21"/>
        <end position="215"/>
    </location>
</feature>
<keyword evidence="2" id="KW-0732">Signal</keyword>
<feature type="compositionally biased region" description="Basic and acidic residues" evidence="1">
    <location>
        <begin position="79"/>
        <end position="99"/>
    </location>
</feature>
<feature type="region of interest" description="Disordered" evidence="1">
    <location>
        <begin position="75"/>
        <end position="99"/>
    </location>
</feature>
<feature type="region of interest" description="Disordered" evidence="1">
    <location>
        <begin position="195"/>
        <end position="215"/>
    </location>
</feature>
<accession>A0A7X8SIS7</accession>
<evidence type="ECO:0000313" key="4">
    <source>
        <dbReference type="Proteomes" id="UP000585050"/>
    </source>
</evidence>
<evidence type="ECO:0000256" key="1">
    <source>
        <dbReference type="SAM" id="MobiDB-lite"/>
    </source>
</evidence>
<evidence type="ECO:0000313" key="3">
    <source>
        <dbReference type="EMBL" id="NLR91033.1"/>
    </source>
</evidence>
<dbReference type="EMBL" id="JABAIL010000002">
    <property type="protein sequence ID" value="NLR91033.1"/>
    <property type="molecule type" value="Genomic_DNA"/>
</dbReference>
<sequence>MKKISLIVLALVSVSFFAFCQGKGDPKKREEAKKEINAYMKANVLPVMIEQRKELDKKLSSSEKKEIESLRARINTLKAQKENMPKRDRSQEPTEEQRKAFEAAKKEMRLIMTDAWAIVDNHEADFEALKEGNKENAEKWKADMKAIFDKYKPEGAEGKRGGKGGRHGKMGMMMDQNKAPMFLLMDPTKSVDELAAEMEQRQAGRQGHHRGGKRK</sequence>
<comment type="caution">
    <text evidence="3">The sequence shown here is derived from an EMBL/GenBank/DDBJ whole genome shotgun (WGS) entry which is preliminary data.</text>
</comment>
<feature type="signal peptide" evidence="2">
    <location>
        <begin position="1"/>
        <end position="20"/>
    </location>
</feature>
<keyword evidence="4" id="KW-1185">Reference proteome</keyword>
<gene>
    <name evidence="3" type="ORF">HGP29_07430</name>
</gene>
<reference evidence="3 4" key="1">
    <citation type="submission" date="2020-04" db="EMBL/GenBank/DDBJ databases">
        <title>Flammeovirga sp. SR4, a novel species isolated from seawater.</title>
        <authorList>
            <person name="Wang X."/>
        </authorList>
    </citation>
    <scope>NUCLEOTIDE SEQUENCE [LARGE SCALE GENOMIC DNA]</scope>
    <source>
        <strain evidence="3 4">SR4</strain>
    </source>
</reference>
<dbReference type="Proteomes" id="UP000585050">
    <property type="component" value="Unassembled WGS sequence"/>
</dbReference>
<feature type="compositionally biased region" description="Basic residues" evidence="1">
    <location>
        <begin position="206"/>
        <end position="215"/>
    </location>
</feature>
<organism evidence="3 4">
    <name type="scientific">Flammeovirga agarivorans</name>
    <dbReference type="NCBI Taxonomy" id="2726742"/>
    <lineage>
        <taxon>Bacteria</taxon>
        <taxon>Pseudomonadati</taxon>
        <taxon>Bacteroidota</taxon>
        <taxon>Cytophagia</taxon>
        <taxon>Cytophagales</taxon>
        <taxon>Flammeovirgaceae</taxon>
        <taxon>Flammeovirga</taxon>
    </lineage>
</organism>
<dbReference type="RefSeq" id="WP_168881737.1">
    <property type="nucleotide sequence ID" value="NZ_JABAIL010000002.1"/>
</dbReference>